<feature type="domain" description="N-acetyltransferase" evidence="11">
    <location>
        <begin position="16"/>
        <end position="158"/>
    </location>
</feature>
<sequence>MNPNDPSPETDNGNTVTFRRPRARDGKRIWEIARDSRVLDVNSPYAYVLWSQDFSETSIVAEFDGDVVGFATGYRRPAAPDTLMVWQVAVDETQRGKQIAKRMVCELFRHCAQAGVVAINTTISPDNQASQRLFAGAARALGLQLTREPFFSAELFIDSHEPEDLYLLTPGSAQ</sequence>
<evidence type="ECO:0000256" key="7">
    <source>
        <dbReference type="ARBA" id="ARBA00023315"/>
    </source>
</evidence>
<evidence type="ECO:0000256" key="5">
    <source>
        <dbReference type="ARBA" id="ARBA00017935"/>
    </source>
</evidence>
<dbReference type="Gene3D" id="3.40.630.30">
    <property type="match status" value="1"/>
</dbReference>
<dbReference type="PANTHER" id="PTHR43072">
    <property type="entry name" value="N-ACETYLTRANSFERASE"/>
    <property type="match status" value="1"/>
</dbReference>
<keyword evidence="6 9" id="KW-0808">Transferase</keyword>
<dbReference type="InterPro" id="IPR000182">
    <property type="entry name" value="GNAT_dom"/>
</dbReference>
<dbReference type="PANTHER" id="PTHR43072:SF60">
    <property type="entry name" value="L-2,4-DIAMINOBUTYRIC ACID ACETYLTRANSFERASE"/>
    <property type="match status" value="1"/>
</dbReference>
<evidence type="ECO:0000313" key="13">
    <source>
        <dbReference type="Proteomes" id="UP001501170"/>
    </source>
</evidence>
<dbReference type="CDD" id="cd04301">
    <property type="entry name" value="NAT_SF"/>
    <property type="match status" value="1"/>
</dbReference>
<evidence type="ECO:0000256" key="9">
    <source>
        <dbReference type="RuleBase" id="RU365045"/>
    </source>
</evidence>
<comment type="similarity">
    <text evidence="3 9">Belongs to the acetyltransferase family. EctA subfamily.</text>
</comment>
<dbReference type="Pfam" id="PF00583">
    <property type="entry name" value="Acetyltransf_1"/>
    <property type="match status" value="1"/>
</dbReference>
<dbReference type="RefSeq" id="WP_006896655.1">
    <property type="nucleotide sequence ID" value="NZ_BAAARB010000004.1"/>
</dbReference>
<comment type="catalytic activity">
    <reaction evidence="8 9">
        <text>L-2,4-diaminobutanoate + acetyl-CoA = (2S)-4-acetamido-2-aminobutanoate + CoA + H(+)</text>
        <dbReference type="Rhea" id="RHEA:16901"/>
        <dbReference type="ChEBI" id="CHEBI:15378"/>
        <dbReference type="ChEBI" id="CHEBI:57287"/>
        <dbReference type="ChEBI" id="CHEBI:57288"/>
        <dbReference type="ChEBI" id="CHEBI:58761"/>
        <dbReference type="ChEBI" id="CHEBI:58929"/>
        <dbReference type="EC" id="2.3.1.178"/>
    </reaction>
</comment>
<gene>
    <name evidence="9 12" type="primary">ectA</name>
    <name evidence="12" type="ORF">GCM10009855_10160</name>
</gene>
<dbReference type="EMBL" id="BAAARB010000004">
    <property type="protein sequence ID" value="GAA2372888.1"/>
    <property type="molecule type" value="Genomic_DNA"/>
</dbReference>
<proteinExistence type="inferred from homology"/>
<evidence type="ECO:0000256" key="2">
    <source>
        <dbReference type="ARBA" id="ARBA00004978"/>
    </source>
</evidence>
<dbReference type="PROSITE" id="PS51186">
    <property type="entry name" value="GNAT"/>
    <property type="match status" value="1"/>
</dbReference>
<keyword evidence="7 9" id="KW-0012">Acyltransferase</keyword>
<evidence type="ECO:0000256" key="3">
    <source>
        <dbReference type="ARBA" id="ARBA00010712"/>
    </source>
</evidence>
<reference evidence="12 13" key="1">
    <citation type="journal article" date="2019" name="Int. J. Syst. Evol. Microbiol.">
        <title>The Global Catalogue of Microorganisms (GCM) 10K type strain sequencing project: providing services to taxonomists for standard genome sequencing and annotation.</title>
        <authorList>
            <consortium name="The Broad Institute Genomics Platform"/>
            <consortium name="The Broad Institute Genome Sequencing Center for Infectious Disease"/>
            <person name="Wu L."/>
            <person name="Ma J."/>
        </authorList>
    </citation>
    <scope>NUCLEOTIDE SEQUENCE [LARGE SCALE GENOMIC DNA]</scope>
    <source>
        <strain evidence="12 13">JCM 16227</strain>
    </source>
</reference>
<organism evidence="12 13">
    <name type="scientific">Gordonia cholesterolivorans</name>
    <dbReference type="NCBI Taxonomy" id="559625"/>
    <lineage>
        <taxon>Bacteria</taxon>
        <taxon>Bacillati</taxon>
        <taxon>Actinomycetota</taxon>
        <taxon>Actinomycetes</taxon>
        <taxon>Mycobacteriales</taxon>
        <taxon>Gordoniaceae</taxon>
        <taxon>Gordonia</taxon>
    </lineage>
</organism>
<keyword evidence="13" id="KW-1185">Reference proteome</keyword>
<name>A0ABN3H9B1_9ACTN</name>
<evidence type="ECO:0000256" key="8">
    <source>
        <dbReference type="ARBA" id="ARBA00048924"/>
    </source>
</evidence>
<evidence type="ECO:0000256" key="10">
    <source>
        <dbReference type="SAM" id="MobiDB-lite"/>
    </source>
</evidence>
<comment type="pathway">
    <text evidence="2 9">Amine and polyamine biosynthesis; ectoine biosynthesis; L-ectoine from L-aspartate 4-semialdehyde: step 2/3.</text>
</comment>
<dbReference type="InterPro" id="IPR012772">
    <property type="entry name" value="Ectoine_EctA"/>
</dbReference>
<dbReference type="NCBIfam" id="TIGR02406">
    <property type="entry name" value="ectoine_EctA"/>
    <property type="match status" value="1"/>
</dbReference>
<evidence type="ECO:0000256" key="1">
    <source>
        <dbReference type="ARBA" id="ARBA00003741"/>
    </source>
</evidence>
<dbReference type="SUPFAM" id="SSF55729">
    <property type="entry name" value="Acyl-CoA N-acyltransferases (Nat)"/>
    <property type="match status" value="1"/>
</dbReference>
<evidence type="ECO:0000259" key="11">
    <source>
        <dbReference type="PROSITE" id="PS51186"/>
    </source>
</evidence>
<comment type="function">
    <text evidence="1 9">Catalyzes the acetylation of L-2,4-diaminobutyrate (DABA) to gamma-N-acetyl-alpha,gamma-diaminobutyric acid (ADABA) with acetyl coenzyme A.</text>
</comment>
<protein>
    <recommendedName>
        <fullName evidence="5 9">L-2,4-diaminobutyric acid acetyltransferase</fullName>
        <shortName evidence="9">DABA acetyltransferase</shortName>
        <ecNumber evidence="4 9">2.3.1.178</ecNumber>
    </recommendedName>
</protein>
<evidence type="ECO:0000256" key="4">
    <source>
        <dbReference type="ARBA" id="ARBA00012355"/>
    </source>
</evidence>
<evidence type="ECO:0000313" key="12">
    <source>
        <dbReference type="EMBL" id="GAA2372888.1"/>
    </source>
</evidence>
<feature type="region of interest" description="Disordered" evidence="10">
    <location>
        <begin position="1"/>
        <end position="20"/>
    </location>
</feature>
<evidence type="ECO:0000256" key="6">
    <source>
        <dbReference type="ARBA" id="ARBA00022679"/>
    </source>
</evidence>
<dbReference type="EC" id="2.3.1.178" evidence="4 9"/>
<dbReference type="Proteomes" id="UP001501170">
    <property type="component" value="Unassembled WGS sequence"/>
</dbReference>
<feature type="compositionally biased region" description="Polar residues" evidence="10">
    <location>
        <begin position="1"/>
        <end position="17"/>
    </location>
</feature>
<accession>A0ABN3H9B1</accession>
<comment type="caution">
    <text evidence="12">The sequence shown here is derived from an EMBL/GenBank/DDBJ whole genome shotgun (WGS) entry which is preliminary data.</text>
</comment>
<dbReference type="InterPro" id="IPR016181">
    <property type="entry name" value="Acyl_CoA_acyltransferase"/>
</dbReference>